<evidence type="ECO:0000313" key="8">
    <source>
        <dbReference type="EMBL" id="MDM8271016.1"/>
    </source>
</evidence>
<dbReference type="InterPro" id="IPR003783">
    <property type="entry name" value="Regulatory_RecX"/>
</dbReference>
<reference evidence="8 9" key="3">
    <citation type="submission" date="2023-06" db="EMBL/GenBank/DDBJ databases">
        <authorList>
            <person name="Zeman M."/>
            <person name="Kubasova T."/>
            <person name="Jahodarova E."/>
            <person name="Nykrynova M."/>
            <person name="Rychlik I."/>
        </authorList>
    </citation>
    <scope>NUCLEOTIDE SEQUENCE [LARGE SCALE GENOMIC DNA]</scope>
    <source>
        <strain evidence="8 9">153_Feed</strain>
    </source>
</reference>
<reference evidence="9" key="1">
    <citation type="submission" date="2023-06" db="EMBL/GenBank/DDBJ databases">
        <title>Identification and characterization of horizontal gene transfer across gut microbiota members of farm animals based on homology search.</title>
        <authorList>
            <person name="Zeman M."/>
            <person name="Kubasova T."/>
            <person name="Jahodarova E."/>
            <person name="Nykrynova M."/>
            <person name="Rychlik I."/>
        </authorList>
    </citation>
    <scope>NUCLEOTIDE SEQUENCE [LARGE SCALE GENOMIC DNA]</scope>
    <source>
        <strain evidence="9">153_Feed</strain>
    </source>
</reference>
<keyword evidence="9" id="KW-1185">Reference proteome</keyword>
<dbReference type="HAMAP" id="MF_01114">
    <property type="entry name" value="RecX"/>
    <property type="match status" value="1"/>
</dbReference>
<gene>
    <name evidence="5" type="primary">recX</name>
    <name evidence="8" type="ORF">QUW25_04940</name>
</gene>
<evidence type="ECO:0000256" key="3">
    <source>
        <dbReference type="ARBA" id="ARBA00018111"/>
    </source>
</evidence>
<comment type="similarity">
    <text evidence="2 5">Belongs to the RecX family.</text>
</comment>
<evidence type="ECO:0000256" key="1">
    <source>
        <dbReference type="ARBA" id="ARBA00004496"/>
    </source>
</evidence>
<accession>A0ABT7V3D2</accession>
<dbReference type="Pfam" id="PF02631">
    <property type="entry name" value="RecX_HTH2"/>
    <property type="match status" value="1"/>
</dbReference>
<evidence type="ECO:0000256" key="4">
    <source>
        <dbReference type="ARBA" id="ARBA00022490"/>
    </source>
</evidence>
<dbReference type="Proteomes" id="UP001529256">
    <property type="component" value="Unassembled WGS sequence"/>
</dbReference>
<dbReference type="PANTHER" id="PTHR33602">
    <property type="entry name" value="REGULATORY PROTEIN RECX FAMILY PROTEIN"/>
    <property type="match status" value="1"/>
</dbReference>
<feature type="domain" description="RecX second three-helical" evidence="6">
    <location>
        <begin position="121"/>
        <end position="157"/>
    </location>
</feature>
<proteinExistence type="inferred from homology"/>
<dbReference type="InterPro" id="IPR036388">
    <property type="entry name" value="WH-like_DNA-bd_sf"/>
</dbReference>
<dbReference type="Gene3D" id="1.10.10.10">
    <property type="entry name" value="Winged helix-like DNA-binding domain superfamily/Winged helix DNA-binding domain"/>
    <property type="match status" value="2"/>
</dbReference>
<protein>
    <recommendedName>
        <fullName evidence="3 5">Regulatory protein RecX</fullName>
    </recommendedName>
</protein>
<name>A0ABT7V3D2_9ACTN</name>
<evidence type="ECO:0000313" key="9">
    <source>
        <dbReference type="Proteomes" id="UP001529256"/>
    </source>
</evidence>
<dbReference type="Pfam" id="PF21982">
    <property type="entry name" value="RecX_HTH1"/>
    <property type="match status" value="1"/>
</dbReference>
<evidence type="ECO:0000256" key="2">
    <source>
        <dbReference type="ARBA" id="ARBA00009695"/>
    </source>
</evidence>
<organism evidence="8 9">
    <name type="scientific">Thermophilibacter provencensis</name>
    <dbReference type="NCBI Taxonomy" id="1852386"/>
    <lineage>
        <taxon>Bacteria</taxon>
        <taxon>Bacillati</taxon>
        <taxon>Actinomycetota</taxon>
        <taxon>Coriobacteriia</taxon>
        <taxon>Coriobacteriales</taxon>
        <taxon>Atopobiaceae</taxon>
        <taxon>Thermophilibacter</taxon>
    </lineage>
</organism>
<comment type="caution">
    <text evidence="8">The sequence shown here is derived from an EMBL/GenBank/DDBJ whole genome shotgun (WGS) entry which is preliminary data.</text>
</comment>
<sequence>MSIAPFAWDVKLPARGSQRPRATLSVSSETHGTEEYRVPVAVGKRLLTIHEGDGAAPSSRAELLYLLRETSLSCGRSRVEALLGRRDYSSAELADKLRTDGYSTSAVEELVARAVSCGLVDDARFGAAFARSKVASGWGRLKIERELERRGVRPDTIVGWPEDFVTSDDERERALLLASRRRVTGKNDYEKTVRFLCGRGFSFSLSAEVAREVLKEHE</sequence>
<feature type="domain" description="RecX first three-helical" evidence="7">
    <location>
        <begin position="81"/>
        <end position="113"/>
    </location>
</feature>
<dbReference type="RefSeq" id="WP_289511106.1">
    <property type="nucleotide sequence ID" value="NZ_JAUDEA010000005.1"/>
</dbReference>
<dbReference type="InterPro" id="IPR053924">
    <property type="entry name" value="RecX_HTH_2nd"/>
</dbReference>
<evidence type="ECO:0000259" key="7">
    <source>
        <dbReference type="Pfam" id="PF21982"/>
    </source>
</evidence>
<dbReference type="PANTHER" id="PTHR33602:SF1">
    <property type="entry name" value="REGULATORY PROTEIN RECX FAMILY PROTEIN"/>
    <property type="match status" value="1"/>
</dbReference>
<evidence type="ECO:0000256" key="5">
    <source>
        <dbReference type="HAMAP-Rule" id="MF_01114"/>
    </source>
</evidence>
<keyword evidence="4 5" id="KW-0963">Cytoplasm</keyword>
<dbReference type="InterPro" id="IPR053926">
    <property type="entry name" value="RecX_HTH_1st"/>
</dbReference>
<comment type="subcellular location">
    <subcellularLocation>
        <location evidence="1 5">Cytoplasm</location>
    </subcellularLocation>
</comment>
<reference evidence="8 9" key="2">
    <citation type="submission" date="2023-06" db="EMBL/GenBank/DDBJ databases">
        <title>Identification and characterization of horizontal gene transfer across gut microbiota members of farm animals based on homology search.</title>
        <authorList>
            <person name="Schwarzerova J."/>
            <person name="Nykrynova M."/>
            <person name="Jureckova K."/>
            <person name="Cejkova D."/>
            <person name="Rychlik I."/>
        </authorList>
    </citation>
    <scope>NUCLEOTIDE SEQUENCE [LARGE SCALE GENOMIC DNA]</scope>
    <source>
        <strain evidence="8 9">153_Feed</strain>
    </source>
</reference>
<evidence type="ECO:0000259" key="6">
    <source>
        <dbReference type="Pfam" id="PF02631"/>
    </source>
</evidence>
<comment type="function">
    <text evidence="5">Modulates RecA activity.</text>
</comment>
<dbReference type="EMBL" id="JAUDEA010000005">
    <property type="protein sequence ID" value="MDM8271016.1"/>
    <property type="molecule type" value="Genomic_DNA"/>
</dbReference>